<accession>A0AA38PI04</accession>
<keyword evidence="1" id="KW-0812">Transmembrane</keyword>
<keyword evidence="3" id="KW-1185">Reference proteome</keyword>
<evidence type="ECO:0000256" key="1">
    <source>
        <dbReference type="SAM" id="Phobius"/>
    </source>
</evidence>
<sequence>MTCYSIFYAAACYSLMILSQIVPNRLVLIASTTLAVGSILLHLIYCNMPIMNDGLQRLGRSITILEENMPIYSDENQNFNQLNRIRRQQSLLNARSDILRSTDCWFFRYLSLWLLFRQVIDVWYQVSALQHRMLRDMEDQYAKELSCTKV</sequence>
<protein>
    <submittedName>
        <fullName evidence="2">Uncharacterized protein</fullName>
    </submittedName>
</protein>
<keyword evidence="1" id="KW-0472">Membrane</keyword>
<dbReference type="Proteomes" id="UP001163846">
    <property type="component" value="Unassembled WGS sequence"/>
</dbReference>
<keyword evidence="1" id="KW-1133">Transmembrane helix</keyword>
<name>A0AA38PI04_9AGAR</name>
<gene>
    <name evidence="2" type="ORF">F5878DRAFT_333722</name>
</gene>
<evidence type="ECO:0000313" key="2">
    <source>
        <dbReference type="EMBL" id="KAJ3843028.1"/>
    </source>
</evidence>
<dbReference type="AlphaFoldDB" id="A0AA38PI04"/>
<comment type="caution">
    <text evidence="2">The sequence shown here is derived from an EMBL/GenBank/DDBJ whole genome shotgun (WGS) entry which is preliminary data.</text>
</comment>
<reference evidence="2" key="1">
    <citation type="submission" date="2022-08" db="EMBL/GenBank/DDBJ databases">
        <authorList>
            <consortium name="DOE Joint Genome Institute"/>
            <person name="Min B."/>
            <person name="Riley R."/>
            <person name="Sierra-Patev S."/>
            <person name="Naranjo-Ortiz M."/>
            <person name="Looney B."/>
            <person name="Konkel Z."/>
            <person name="Slot J.C."/>
            <person name="Sakamoto Y."/>
            <person name="Steenwyk J.L."/>
            <person name="Rokas A."/>
            <person name="Carro J."/>
            <person name="Camarero S."/>
            <person name="Ferreira P."/>
            <person name="Molpeceres G."/>
            <person name="Ruiz-Duenas F.J."/>
            <person name="Serrano A."/>
            <person name="Henrissat B."/>
            <person name="Drula E."/>
            <person name="Hughes K.W."/>
            <person name="Mata J.L."/>
            <person name="Ishikawa N.K."/>
            <person name="Vargas-Isla R."/>
            <person name="Ushijima S."/>
            <person name="Smith C.A."/>
            <person name="Ahrendt S."/>
            <person name="Andreopoulos W."/>
            <person name="He G."/>
            <person name="Labutti K."/>
            <person name="Lipzen A."/>
            <person name="Ng V."/>
            <person name="Sandor L."/>
            <person name="Barry K."/>
            <person name="Martinez A.T."/>
            <person name="Xiao Y."/>
            <person name="Gibbons J.G."/>
            <person name="Terashima K."/>
            <person name="Hibbett D.S."/>
            <person name="Grigoriev I.V."/>
        </authorList>
    </citation>
    <scope>NUCLEOTIDE SEQUENCE</scope>
    <source>
        <strain evidence="2">TFB9207</strain>
    </source>
</reference>
<organism evidence="2 3">
    <name type="scientific">Lentinula raphanica</name>
    <dbReference type="NCBI Taxonomy" id="153919"/>
    <lineage>
        <taxon>Eukaryota</taxon>
        <taxon>Fungi</taxon>
        <taxon>Dikarya</taxon>
        <taxon>Basidiomycota</taxon>
        <taxon>Agaricomycotina</taxon>
        <taxon>Agaricomycetes</taxon>
        <taxon>Agaricomycetidae</taxon>
        <taxon>Agaricales</taxon>
        <taxon>Marasmiineae</taxon>
        <taxon>Omphalotaceae</taxon>
        <taxon>Lentinula</taxon>
    </lineage>
</organism>
<dbReference type="EMBL" id="MU805987">
    <property type="protein sequence ID" value="KAJ3843028.1"/>
    <property type="molecule type" value="Genomic_DNA"/>
</dbReference>
<proteinExistence type="predicted"/>
<evidence type="ECO:0000313" key="3">
    <source>
        <dbReference type="Proteomes" id="UP001163846"/>
    </source>
</evidence>
<feature type="transmembrane region" description="Helical" evidence="1">
    <location>
        <begin position="26"/>
        <end position="45"/>
    </location>
</feature>